<protein>
    <submittedName>
        <fullName evidence="1">Uncharacterized protein</fullName>
    </submittedName>
</protein>
<dbReference type="RefSeq" id="WP_136562354.1">
    <property type="nucleotide sequence ID" value="NZ_BAABLS010000003.1"/>
</dbReference>
<sequence length="106" mass="11188">MSTHIDLASWSVLSDLGDQLDAGGDDLAAIAGYARRWMCQGEGFEPSPLCLLRPLARVLDVVAETFHDLERLGVGDLLAVRDAVTATASDLALVDLLAATRLPAVA</sequence>
<gene>
    <name evidence="1" type="ORF">E9934_07935</name>
</gene>
<comment type="caution">
    <text evidence="1">The sequence shown here is derived from an EMBL/GenBank/DDBJ whole genome shotgun (WGS) entry which is preliminary data.</text>
</comment>
<name>A0A4S8NET3_9ACTN</name>
<proteinExistence type="predicted"/>
<dbReference type="OrthoDB" id="3787162at2"/>
<evidence type="ECO:0000313" key="1">
    <source>
        <dbReference type="EMBL" id="THV14591.1"/>
    </source>
</evidence>
<keyword evidence="2" id="KW-1185">Reference proteome</keyword>
<dbReference type="AlphaFoldDB" id="A0A4S8NET3"/>
<dbReference type="Proteomes" id="UP000307087">
    <property type="component" value="Unassembled WGS sequence"/>
</dbReference>
<reference evidence="1 2" key="1">
    <citation type="journal article" date="2009" name="Int. J. Syst. Evol. Microbiol.">
        <title>Nocardioides caeni sp. nov., isolated from wastewater.</title>
        <authorList>
            <person name="Yoon J.H."/>
            <person name="Kang S.J."/>
            <person name="Park S."/>
            <person name="Kim W."/>
            <person name="Oh T.K."/>
        </authorList>
    </citation>
    <scope>NUCLEOTIDE SEQUENCE [LARGE SCALE GENOMIC DNA]</scope>
    <source>
        <strain evidence="1 2">DSM 23134</strain>
    </source>
</reference>
<evidence type="ECO:0000313" key="2">
    <source>
        <dbReference type="Proteomes" id="UP000307087"/>
    </source>
</evidence>
<organism evidence="1 2">
    <name type="scientific">Nocardioides caeni</name>
    <dbReference type="NCBI Taxonomy" id="574700"/>
    <lineage>
        <taxon>Bacteria</taxon>
        <taxon>Bacillati</taxon>
        <taxon>Actinomycetota</taxon>
        <taxon>Actinomycetes</taxon>
        <taxon>Propionibacteriales</taxon>
        <taxon>Nocardioidaceae</taxon>
        <taxon>Nocardioides</taxon>
    </lineage>
</organism>
<accession>A0A4S8NET3</accession>
<dbReference type="EMBL" id="STGW01000004">
    <property type="protein sequence ID" value="THV14591.1"/>
    <property type="molecule type" value="Genomic_DNA"/>
</dbReference>